<accession>A0A2W7DZI5</accession>
<dbReference type="SUPFAM" id="SSF55298">
    <property type="entry name" value="YjgF-like"/>
    <property type="match status" value="1"/>
</dbReference>
<dbReference type="CDD" id="cd00448">
    <property type="entry name" value="YjgF_YER057c_UK114_family"/>
    <property type="match status" value="1"/>
</dbReference>
<dbReference type="OrthoDB" id="9808943at2"/>
<reference evidence="2" key="1">
    <citation type="submission" date="2017-03" db="EMBL/GenBank/DDBJ databases">
        <authorList>
            <person name="Safronova V.I."/>
            <person name="Sazanova A.L."/>
            <person name="Chirak E.R."/>
        </authorList>
    </citation>
    <scope>NUCLEOTIDE SEQUENCE [LARGE SCALE GENOMIC DNA]</scope>
    <source>
        <strain evidence="2">Ach-343</strain>
    </source>
</reference>
<dbReference type="Pfam" id="PF01042">
    <property type="entry name" value="Ribonuc_L-PSP"/>
    <property type="match status" value="1"/>
</dbReference>
<organism evidence="1 2">
    <name type="scientific">Mesorhizobium kowhaii</name>
    <dbReference type="NCBI Taxonomy" id="1300272"/>
    <lineage>
        <taxon>Bacteria</taxon>
        <taxon>Pseudomonadati</taxon>
        <taxon>Pseudomonadota</taxon>
        <taxon>Alphaproteobacteria</taxon>
        <taxon>Hyphomicrobiales</taxon>
        <taxon>Phyllobacteriaceae</taxon>
        <taxon>Mesorhizobium</taxon>
    </lineage>
</organism>
<dbReference type="GO" id="GO:0005829">
    <property type="term" value="C:cytosol"/>
    <property type="evidence" value="ECO:0007669"/>
    <property type="project" value="TreeGrafter"/>
</dbReference>
<dbReference type="RefSeq" id="WP_111546110.1">
    <property type="nucleotide sequence ID" value="NZ_JBHLYT010000053.1"/>
</dbReference>
<proteinExistence type="predicted"/>
<dbReference type="InterPro" id="IPR006175">
    <property type="entry name" value="YjgF/YER057c/UK114"/>
</dbReference>
<gene>
    <name evidence="1" type="ORF">B5V02_21205</name>
</gene>
<evidence type="ECO:0008006" key="3">
    <source>
        <dbReference type="Google" id="ProtNLM"/>
    </source>
</evidence>
<dbReference type="EMBL" id="MZXV01000048">
    <property type="protein sequence ID" value="PZV36546.1"/>
    <property type="molecule type" value="Genomic_DNA"/>
</dbReference>
<protein>
    <recommendedName>
        <fullName evidence="3">RidA family protein</fullName>
    </recommendedName>
</protein>
<dbReference type="Proteomes" id="UP000248616">
    <property type="component" value="Unassembled WGS sequence"/>
</dbReference>
<dbReference type="PANTHER" id="PTHR11803:SF39">
    <property type="entry name" value="2-IMINOBUTANOATE_2-IMINOPROPANOATE DEAMINASE"/>
    <property type="match status" value="1"/>
</dbReference>
<evidence type="ECO:0000313" key="1">
    <source>
        <dbReference type="EMBL" id="PZV36546.1"/>
    </source>
</evidence>
<dbReference type="PANTHER" id="PTHR11803">
    <property type="entry name" value="2-IMINOBUTANOATE/2-IMINOPROPANOATE DEAMINASE RIDA"/>
    <property type="match status" value="1"/>
</dbReference>
<evidence type="ECO:0000313" key="2">
    <source>
        <dbReference type="Proteomes" id="UP000248616"/>
    </source>
</evidence>
<dbReference type="GO" id="GO:0019239">
    <property type="term" value="F:deaminase activity"/>
    <property type="evidence" value="ECO:0007669"/>
    <property type="project" value="TreeGrafter"/>
</dbReference>
<keyword evidence="2" id="KW-1185">Reference proteome</keyword>
<name>A0A2W7DZI5_9HYPH</name>
<sequence>MLSDSTRKSASHYAIGNKNPNLPFHPAVRAGDFIFVSGQVPKDENNNMISGTIEEETLATLKTIARVIAHEGATLSDVVRITTYLEDTRDFGRYNKAFLEGIGDAVLARTTVEAKAVINTKIEMDAIVYKPLPAGK</sequence>
<dbReference type="AlphaFoldDB" id="A0A2W7DZI5"/>
<dbReference type="Gene3D" id="3.30.1330.40">
    <property type="entry name" value="RutC-like"/>
    <property type="match status" value="1"/>
</dbReference>
<dbReference type="InterPro" id="IPR035959">
    <property type="entry name" value="RutC-like_sf"/>
</dbReference>
<comment type="caution">
    <text evidence="1">The sequence shown here is derived from an EMBL/GenBank/DDBJ whole genome shotgun (WGS) entry which is preliminary data.</text>
</comment>